<dbReference type="EMBL" id="JAUSVO010000007">
    <property type="protein sequence ID" value="MDQ0440112.1"/>
    <property type="molecule type" value="Genomic_DNA"/>
</dbReference>
<sequence length="312" mass="33590">MINRERFEGIAAFVETAEAGSFTRAAARLGLTRSAVGKSIARLEARLAVRLFNRTTRSLSLTDEGARFRESCLRILAELDAAEDSLAARRAEPAGLVRIDLPVLFGRQWVVPLLLELSAQHPGLEFDVNFSNRVADLTAEGIDLGVRIGALDDAAGLIARRLGTQTTILCAARTYLDRHGRPGGIEDLAGHAFILERARGGSAPWRLTDTSGKARNVTVRGRLAFDRSDAIADAVLAGHGIGRLPGWLVATALRAGTIETVLPGFSSDEMPIHALWPAPRALPLKVRVVVDALVARFQPVAPWDDPGMHHGP</sequence>
<dbReference type="InterPro" id="IPR036390">
    <property type="entry name" value="WH_DNA-bd_sf"/>
</dbReference>
<dbReference type="InterPro" id="IPR058163">
    <property type="entry name" value="LysR-type_TF_proteobact-type"/>
</dbReference>
<dbReference type="Proteomes" id="UP001241603">
    <property type="component" value="Unassembled WGS sequence"/>
</dbReference>
<protein>
    <submittedName>
        <fullName evidence="6">DNA-binding transcriptional LysR family regulator</fullName>
    </submittedName>
</protein>
<dbReference type="CDD" id="cd08475">
    <property type="entry name" value="PBP2_CrgA_like_6"/>
    <property type="match status" value="1"/>
</dbReference>
<evidence type="ECO:0000256" key="2">
    <source>
        <dbReference type="ARBA" id="ARBA00023015"/>
    </source>
</evidence>
<dbReference type="InterPro" id="IPR000847">
    <property type="entry name" value="LysR_HTH_N"/>
</dbReference>
<comment type="caution">
    <text evidence="6">The sequence shown here is derived from an EMBL/GenBank/DDBJ whole genome shotgun (WGS) entry which is preliminary data.</text>
</comment>
<organism evidence="6 7">
    <name type="scientific">Kaistia dalseonensis</name>
    <dbReference type="NCBI Taxonomy" id="410840"/>
    <lineage>
        <taxon>Bacteria</taxon>
        <taxon>Pseudomonadati</taxon>
        <taxon>Pseudomonadota</taxon>
        <taxon>Alphaproteobacteria</taxon>
        <taxon>Hyphomicrobiales</taxon>
        <taxon>Kaistiaceae</taxon>
        <taxon>Kaistia</taxon>
    </lineage>
</organism>
<dbReference type="InterPro" id="IPR005119">
    <property type="entry name" value="LysR_subst-bd"/>
</dbReference>
<dbReference type="SUPFAM" id="SSF46785">
    <property type="entry name" value="Winged helix' DNA-binding domain"/>
    <property type="match status" value="1"/>
</dbReference>
<gene>
    <name evidence="6" type="ORF">QO014_004525</name>
</gene>
<dbReference type="PROSITE" id="PS50931">
    <property type="entry name" value="HTH_LYSR"/>
    <property type="match status" value="1"/>
</dbReference>
<dbReference type="Pfam" id="PF00126">
    <property type="entry name" value="HTH_1"/>
    <property type="match status" value="1"/>
</dbReference>
<dbReference type="PRINTS" id="PR00039">
    <property type="entry name" value="HTHLYSR"/>
</dbReference>
<keyword evidence="4" id="KW-0804">Transcription</keyword>
<dbReference type="InterPro" id="IPR036388">
    <property type="entry name" value="WH-like_DNA-bd_sf"/>
</dbReference>
<evidence type="ECO:0000313" key="6">
    <source>
        <dbReference type="EMBL" id="MDQ0440112.1"/>
    </source>
</evidence>
<reference evidence="6 7" key="1">
    <citation type="submission" date="2023-07" db="EMBL/GenBank/DDBJ databases">
        <title>Genomic Encyclopedia of Type Strains, Phase IV (KMG-IV): sequencing the most valuable type-strain genomes for metagenomic binning, comparative biology and taxonomic classification.</title>
        <authorList>
            <person name="Goeker M."/>
        </authorList>
    </citation>
    <scope>NUCLEOTIDE SEQUENCE [LARGE SCALE GENOMIC DNA]</scope>
    <source>
        <strain evidence="6 7">B6-8</strain>
    </source>
</reference>
<proteinExistence type="inferred from homology"/>
<evidence type="ECO:0000313" key="7">
    <source>
        <dbReference type="Proteomes" id="UP001241603"/>
    </source>
</evidence>
<dbReference type="GO" id="GO:0003677">
    <property type="term" value="F:DNA binding"/>
    <property type="evidence" value="ECO:0007669"/>
    <property type="project" value="UniProtKB-KW"/>
</dbReference>
<dbReference type="RefSeq" id="WP_266350991.1">
    <property type="nucleotide sequence ID" value="NZ_JAPKNG010000007.1"/>
</dbReference>
<dbReference type="PANTHER" id="PTHR30537">
    <property type="entry name" value="HTH-TYPE TRANSCRIPTIONAL REGULATOR"/>
    <property type="match status" value="1"/>
</dbReference>
<evidence type="ECO:0000256" key="1">
    <source>
        <dbReference type="ARBA" id="ARBA00009437"/>
    </source>
</evidence>
<accession>A0ABU0HDT2</accession>
<evidence type="ECO:0000256" key="4">
    <source>
        <dbReference type="ARBA" id="ARBA00023163"/>
    </source>
</evidence>
<keyword evidence="2" id="KW-0805">Transcription regulation</keyword>
<name>A0ABU0HDT2_9HYPH</name>
<keyword evidence="3 6" id="KW-0238">DNA-binding</keyword>
<dbReference type="Pfam" id="PF03466">
    <property type="entry name" value="LysR_substrate"/>
    <property type="match status" value="1"/>
</dbReference>
<evidence type="ECO:0000259" key="5">
    <source>
        <dbReference type="PROSITE" id="PS50931"/>
    </source>
</evidence>
<evidence type="ECO:0000256" key="3">
    <source>
        <dbReference type="ARBA" id="ARBA00023125"/>
    </source>
</evidence>
<dbReference type="Gene3D" id="1.10.10.10">
    <property type="entry name" value="Winged helix-like DNA-binding domain superfamily/Winged helix DNA-binding domain"/>
    <property type="match status" value="1"/>
</dbReference>
<comment type="similarity">
    <text evidence="1">Belongs to the LysR transcriptional regulatory family.</text>
</comment>
<feature type="domain" description="HTH lysR-type" evidence="5">
    <location>
        <begin position="5"/>
        <end position="62"/>
    </location>
</feature>
<keyword evidence="7" id="KW-1185">Reference proteome</keyword>
<dbReference type="SUPFAM" id="SSF53850">
    <property type="entry name" value="Periplasmic binding protein-like II"/>
    <property type="match status" value="1"/>
</dbReference>
<dbReference type="PANTHER" id="PTHR30537:SF5">
    <property type="entry name" value="HTH-TYPE TRANSCRIPTIONAL ACTIVATOR TTDR-RELATED"/>
    <property type="match status" value="1"/>
</dbReference>
<dbReference type="Gene3D" id="3.40.190.290">
    <property type="match status" value="1"/>
</dbReference>